<dbReference type="SUPFAM" id="SSF53474">
    <property type="entry name" value="alpha/beta-Hydrolases"/>
    <property type="match status" value="1"/>
</dbReference>
<dbReference type="GO" id="GO:0005507">
    <property type="term" value="F:copper ion binding"/>
    <property type="evidence" value="ECO:0007669"/>
    <property type="project" value="InterPro"/>
</dbReference>
<feature type="domain" description="Plastocyanin-like" evidence="10">
    <location>
        <begin position="1457"/>
        <end position="1560"/>
    </location>
</feature>
<dbReference type="InterPro" id="IPR029058">
    <property type="entry name" value="AB_hydrolase_fold"/>
</dbReference>
<sequence length="1596" mass="180634">MEFPMKFDQINGVVVSGESQAQSYRRDRASIVAPASRPARWSLLGSIIALFVLIWWNVWPVSHRNELFSDVGVGPHVKPAEQVIRRYNLTVGARWLNLDGGFWRGFYVCNGETPCPTLYAEEGDIVELNVHNDLFAQVSIHWSGMNHRKFGFWNDGTGGLNQYGLLQRGNFTSRYDTTGHWGLNWYADHTGLGIMDGAHGLTYVAPAPDRPRPYREITSSPTDLSLIHEAERNAKHMLIYNYYRRDAGWRVMELKGEGTNLNCYDSILVNSKGRRHCRHPDFTELDGNLLDESGCRIENGNDGVRCTPTKADYEVKLLPLQMRMQYLYFYSLLSQVIETHGRPWIMLNILNIGFEHAIHFSIDDHKMWIVANDGGFIKPKLVDVLYITNGARYTVLVKLDQPGDDYTMRLVSTSKYQNLHGYSILRYPALRYPAHGAPMEVQNPPSGSPPCVRPDGAVAPSCKMASTASMAPYTLIAPPKANRTLHFKIDQQPSRYERHVTEFFLNQKPWQLYHSQMGPLLFVDNVSAVEAPVVGGLPWGTTVDVIVQNTVDEMMPLYKHGDPMFLVGSQPNATWKWDTVEDALAAGVKHLNVRDPPLQLVHDVPPLGWAVLRWQIRVRGATMLHSNKFKYYAMGMSVPLLEGMDSSMRDEVPEHVKHMPHVEFAPKNDGKVEAKNGIVYAYRRLGPAEGIPLVLHMHVRASMGYWDPVFIRPLAMKRPVIMFDPPAVGQTTGDTQRTPIDINIMGDDLNAFLDALTLDYIDLLGFSIGSMACQMATLSKPDRVRRLILVGADPSGPTPGDHFWPRTDPNLDRFLSLQRSASEADWQAAYTLTFFRNDDQGTAAADSYFKRLRQSEFNENAADGALPTFNDVESFMIQLACIKNWCAPGDKNKHSYYRLHELTMPVLVMTGDDDYLVPTPRSYELLDGIPNCMLVIWPRAGHASIWQYAENNAARVNEFLDSNPDNYVEPRLVVGFFLSALAVVVSKEVRKYNLTLTYAWDKQDGHGRPTYLINGDTPGPVLTVEEGETLEAFVDNQLPIETTIHWYTPVQSIFREIRQYLRSHRHGIYQIHEPWNDGVPGVTQVSIPVNITCVSHRSSNNMEWATEPRDNYTYRFTPEGQYGSYFYHGHFGPAFSDGQRGPIWIVPAAWRPRPYHLISDNEHDIRAMRVAERNPRHVIIADWNDQPMDMYLIRFRDTGYIPICANSLTLNGRGGTRCESARDLEDAGGPGRNERGCRYLIPGHEYTNPEFCTETHPELEVIQADPEEEWIWINFIHSGAHHSLAISIDEHEFWVVGADGEFVHPQRVVRTHVNLGERTSILVRLDKSAGDYALRLHSLRSEQMIQGAGILRYAAAKDLSKSSNRTVPSTKPWLHLNGSLVDPANKVMEETKLSPFPPRPPPQKADFTLKFTVNNAGPSTWVLNAAPHEFFRQNVPPILWNEKSRGKTSWGNPHGFLKNGSVVDLIIENGAKVDASHPFHKHNHKVFIVGQGQGGFPWKDVDDAIKHGGGKYFNLDNPPYRDGFTLQAGEGKFVVVRYKIYFPAVSMLHCHMIHHFASGQQVILLEGMEVMPPVPEELKNKPHVEFQMPPRYGPLD</sequence>
<organism evidence="12 13">
    <name type="scientific">Colletotrichum gloeosporioides</name>
    <name type="common">Anthracnose fungus</name>
    <name type="synonym">Glomerella cingulata</name>
    <dbReference type="NCBI Taxonomy" id="474922"/>
    <lineage>
        <taxon>Eukaryota</taxon>
        <taxon>Fungi</taxon>
        <taxon>Dikarya</taxon>
        <taxon>Ascomycota</taxon>
        <taxon>Pezizomycotina</taxon>
        <taxon>Sordariomycetes</taxon>
        <taxon>Hypocreomycetidae</taxon>
        <taxon>Glomerellales</taxon>
        <taxon>Glomerellaceae</taxon>
        <taxon>Colletotrichum</taxon>
        <taxon>Colletotrichum gloeosporioides species complex</taxon>
    </lineage>
</organism>
<dbReference type="GeneID" id="69012692"/>
<dbReference type="Gene3D" id="2.60.40.420">
    <property type="entry name" value="Cupredoxins - blue copper proteins"/>
    <property type="match status" value="6"/>
</dbReference>
<keyword evidence="7" id="KW-0472">Membrane</keyword>
<keyword evidence="4" id="KW-0560">Oxidoreductase</keyword>
<keyword evidence="6" id="KW-0325">Glycoprotein</keyword>
<evidence type="ECO:0000259" key="9">
    <source>
        <dbReference type="Pfam" id="PF00561"/>
    </source>
</evidence>
<dbReference type="SUPFAM" id="SSF49503">
    <property type="entry name" value="Cupredoxins"/>
    <property type="match status" value="6"/>
</dbReference>
<name>A0A8H4CCF9_COLGL</name>
<dbReference type="PANTHER" id="PTHR11709">
    <property type="entry name" value="MULTI-COPPER OXIDASE"/>
    <property type="match status" value="1"/>
</dbReference>
<evidence type="ECO:0000313" key="12">
    <source>
        <dbReference type="EMBL" id="KAF3801385.1"/>
    </source>
</evidence>
<keyword evidence="13" id="KW-1185">Reference proteome</keyword>
<dbReference type="InterPro" id="IPR000073">
    <property type="entry name" value="AB_hydrolase_1"/>
</dbReference>
<keyword evidence="3" id="KW-0732">Signal</keyword>
<evidence type="ECO:0000313" key="13">
    <source>
        <dbReference type="Proteomes" id="UP000613401"/>
    </source>
</evidence>
<protein>
    <submittedName>
        <fullName evidence="12">Laccase-1</fullName>
    </submittedName>
</protein>
<evidence type="ECO:0000256" key="7">
    <source>
        <dbReference type="SAM" id="Phobius"/>
    </source>
</evidence>
<evidence type="ECO:0000259" key="10">
    <source>
        <dbReference type="Pfam" id="PF07731"/>
    </source>
</evidence>
<dbReference type="RefSeq" id="XP_045260544.1">
    <property type="nucleotide sequence ID" value="XM_045405563.1"/>
</dbReference>
<dbReference type="Gene3D" id="3.40.50.1820">
    <property type="entry name" value="alpha/beta hydrolase"/>
    <property type="match status" value="1"/>
</dbReference>
<feature type="domain" description="Plastocyanin-like" evidence="10">
    <location>
        <begin position="537"/>
        <end position="643"/>
    </location>
</feature>
<proteinExistence type="inferred from homology"/>
<dbReference type="Pfam" id="PF07731">
    <property type="entry name" value="Cu-oxidase_2"/>
    <property type="match status" value="2"/>
</dbReference>
<evidence type="ECO:0000256" key="3">
    <source>
        <dbReference type="ARBA" id="ARBA00022729"/>
    </source>
</evidence>
<dbReference type="PANTHER" id="PTHR11709:SF488">
    <property type="entry name" value="LACCASE-RELATED"/>
    <property type="match status" value="1"/>
</dbReference>
<dbReference type="CDD" id="cd13850">
    <property type="entry name" value="CuRO_1_Abr2_like"/>
    <property type="match status" value="1"/>
</dbReference>
<evidence type="ECO:0000259" key="11">
    <source>
        <dbReference type="Pfam" id="PF07732"/>
    </source>
</evidence>
<evidence type="ECO:0000259" key="8">
    <source>
        <dbReference type="Pfam" id="PF00394"/>
    </source>
</evidence>
<dbReference type="Pfam" id="PF00394">
    <property type="entry name" value="Cu-oxidase"/>
    <property type="match status" value="2"/>
</dbReference>
<reference evidence="12" key="2">
    <citation type="submission" date="2020-03" db="EMBL/GenBank/DDBJ databases">
        <authorList>
            <person name="Fu F.-F."/>
            <person name="Chen J."/>
        </authorList>
    </citation>
    <scope>NUCLEOTIDE SEQUENCE</scope>
    <source>
        <strain evidence="12">Lc1</strain>
    </source>
</reference>
<feature type="domain" description="Plastocyanin-like" evidence="11">
    <location>
        <begin position="1105"/>
        <end position="1147"/>
    </location>
</feature>
<feature type="domain" description="Plastocyanin-like" evidence="8">
    <location>
        <begin position="1178"/>
        <end position="1355"/>
    </location>
</feature>
<comment type="caution">
    <text evidence="12">The sequence shown here is derived from an EMBL/GenBank/DDBJ whole genome shotgun (WGS) entry which is preliminary data.</text>
</comment>
<gene>
    <name evidence="12" type="ORF">GCG54_00005541</name>
</gene>
<evidence type="ECO:0000256" key="5">
    <source>
        <dbReference type="ARBA" id="ARBA00023008"/>
    </source>
</evidence>
<dbReference type="CDD" id="cd13876">
    <property type="entry name" value="CuRO_2_Abr2_like"/>
    <property type="match status" value="2"/>
</dbReference>
<keyword evidence="2" id="KW-0479">Metal-binding</keyword>
<dbReference type="Pfam" id="PF00561">
    <property type="entry name" value="Abhydrolase_1"/>
    <property type="match status" value="1"/>
</dbReference>
<keyword evidence="7" id="KW-0812">Transmembrane</keyword>
<feature type="domain" description="AB hydrolase-1" evidence="9">
    <location>
        <begin position="702"/>
        <end position="946"/>
    </location>
</feature>
<dbReference type="EMBL" id="WVTB01000067">
    <property type="protein sequence ID" value="KAF3801385.1"/>
    <property type="molecule type" value="Genomic_DNA"/>
</dbReference>
<evidence type="ECO:0000256" key="4">
    <source>
        <dbReference type="ARBA" id="ARBA00023002"/>
    </source>
</evidence>
<keyword evidence="5" id="KW-0186">Copper</keyword>
<evidence type="ECO:0000256" key="6">
    <source>
        <dbReference type="ARBA" id="ARBA00023180"/>
    </source>
</evidence>
<evidence type="ECO:0000256" key="2">
    <source>
        <dbReference type="ARBA" id="ARBA00022723"/>
    </source>
</evidence>
<accession>A0A8H4CCF9</accession>
<dbReference type="InterPro" id="IPR045087">
    <property type="entry name" value="Cu-oxidase_fam"/>
</dbReference>
<dbReference type="InterPro" id="IPR011706">
    <property type="entry name" value="Cu-oxidase_C"/>
</dbReference>
<evidence type="ECO:0000256" key="1">
    <source>
        <dbReference type="ARBA" id="ARBA00010609"/>
    </source>
</evidence>
<dbReference type="InterPro" id="IPR008972">
    <property type="entry name" value="Cupredoxin"/>
</dbReference>
<feature type="domain" description="Plastocyanin-like" evidence="11">
    <location>
        <begin position="1003"/>
        <end position="1046"/>
    </location>
</feature>
<dbReference type="Pfam" id="PF07732">
    <property type="entry name" value="Cu-oxidase_3"/>
    <property type="match status" value="3"/>
</dbReference>
<dbReference type="GO" id="GO:0016491">
    <property type="term" value="F:oxidoreductase activity"/>
    <property type="evidence" value="ECO:0007669"/>
    <property type="project" value="UniProtKB-KW"/>
</dbReference>
<dbReference type="InterPro" id="IPR011707">
    <property type="entry name" value="Cu-oxidase-like_N"/>
</dbReference>
<reference evidence="12" key="1">
    <citation type="journal article" date="2020" name="Phytopathology">
        <title>Genome sequence and comparative analysis of Colletotrichum gloeosporioides isolated from Liriodendron leaves.</title>
        <authorList>
            <person name="Fu F.F."/>
            <person name="Hao Z."/>
            <person name="Wang P."/>
            <person name="Lu Y."/>
            <person name="Xue L.J."/>
            <person name="Wei G."/>
            <person name="Tian Y."/>
            <person name="Baishi H."/>
            <person name="Xu H."/>
            <person name="Shi J."/>
            <person name="Cheng T."/>
            <person name="Wang G."/>
            <person name="Yi Y."/>
            <person name="Chen J."/>
        </authorList>
    </citation>
    <scope>NUCLEOTIDE SEQUENCE</scope>
    <source>
        <strain evidence="12">Lc1</strain>
    </source>
</reference>
<dbReference type="Proteomes" id="UP000613401">
    <property type="component" value="Unassembled WGS sequence"/>
</dbReference>
<keyword evidence="7" id="KW-1133">Transmembrane helix</keyword>
<feature type="domain" description="Plastocyanin-like" evidence="8">
    <location>
        <begin position="345"/>
        <end position="427"/>
    </location>
</feature>
<comment type="similarity">
    <text evidence="1">Belongs to the multicopper oxidase family.</text>
</comment>
<dbReference type="InterPro" id="IPR001117">
    <property type="entry name" value="Cu-oxidase_2nd"/>
</dbReference>
<feature type="transmembrane region" description="Helical" evidence="7">
    <location>
        <begin position="41"/>
        <end position="59"/>
    </location>
</feature>
<feature type="domain" description="Plastocyanin-like" evidence="11">
    <location>
        <begin position="97"/>
        <end position="207"/>
    </location>
</feature>